<accession>A0A2A9EBQ5</accession>
<dbReference type="OrthoDB" id="9805588at2"/>
<proteinExistence type="predicted"/>
<feature type="domain" description="CYTH" evidence="1">
    <location>
        <begin position="8"/>
        <end position="178"/>
    </location>
</feature>
<dbReference type="Gene3D" id="2.40.320.10">
    <property type="entry name" value="Hypothetical Protein Pfu-838710-001"/>
    <property type="match status" value="1"/>
</dbReference>
<dbReference type="PANTHER" id="PTHR40114:SF1">
    <property type="entry name" value="SLR0698 PROTEIN"/>
    <property type="match status" value="1"/>
</dbReference>
<protein>
    <submittedName>
        <fullName evidence="2">CYTH domain-containing protein</fullName>
    </submittedName>
</protein>
<dbReference type="PANTHER" id="PTHR40114">
    <property type="entry name" value="SLR0698 PROTEIN"/>
    <property type="match status" value="1"/>
</dbReference>
<keyword evidence="3" id="KW-1185">Reference proteome</keyword>
<dbReference type="SMART" id="SM01118">
    <property type="entry name" value="CYTH"/>
    <property type="match status" value="1"/>
</dbReference>
<evidence type="ECO:0000259" key="1">
    <source>
        <dbReference type="SMART" id="SM01118"/>
    </source>
</evidence>
<reference evidence="2 3" key="1">
    <citation type="submission" date="2017-10" db="EMBL/GenBank/DDBJ databases">
        <title>Sequencing the genomes of 1000 actinobacteria strains.</title>
        <authorList>
            <person name="Klenk H.-P."/>
        </authorList>
    </citation>
    <scope>NUCLEOTIDE SEQUENCE [LARGE SCALE GENOMIC DNA]</scope>
    <source>
        <strain evidence="2 3">DSM 21574</strain>
    </source>
</reference>
<dbReference type="InterPro" id="IPR012042">
    <property type="entry name" value="NeuTTM/CthTTM-like"/>
</dbReference>
<dbReference type="InterPro" id="IPR023577">
    <property type="entry name" value="CYTH_domain"/>
</dbReference>
<dbReference type="InterPro" id="IPR033469">
    <property type="entry name" value="CYTH-like_dom_sf"/>
</dbReference>
<dbReference type="SUPFAM" id="SSF55154">
    <property type="entry name" value="CYTH-like phosphatases"/>
    <property type="match status" value="1"/>
</dbReference>
<dbReference type="CDD" id="cd07891">
    <property type="entry name" value="CYTH-like_CthTTM-like_1"/>
    <property type="match status" value="1"/>
</dbReference>
<name>A0A2A9EBQ5_9MICO</name>
<dbReference type="EMBL" id="PDJH01000001">
    <property type="protein sequence ID" value="PFG36076.1"/>
    <property type="molecule type" value="Genomic_DNA"/>
</dbReference>
<dbReference type="Proteomes" id="UP000221394">
    <property type="component" value="Unassembled WGS sequence"/>
</dbReference>
<dbReference type="RefSeq" id="WP_098457296.1">
    <property type="nucleotide sequence ID" value="NZ_PDJH01000001.1"/>
</dbReference>
<evidence type="ECO:0000313" key="3">
    <source>
        <dbReference type="Proteomes" id="UP000221394"/>
    </source>
</evidence>
<evidence type="ECO:0000313" key="2">
    <source>
        <dbReference type="EMBL" id="PFG36076.1"/>
    </source>
</evidence>
<organism evidence="2 3">
    <name type="scientific">Flavimobilis soli</name>
    <dbReference type="NCBI Taxonomy" id="442709"/>
    <lineage>
        <taxon>Bacteria</taxon>
        <taxon>Bacillati</taxon>
        <taxon>Actinomycetota</taxon>
        <taxon>Actinomycetes</taxon>
        <taxon>Micrococcales</taxon>
        <taxon>Jonesiaceae</taxon>
        <taxon>Flavimobilis</taxon>
    </lineage>
</organism>
<sequence>MSETGYGDFEFERRFFVRGLPDVVRDDPTPTLIVQSYFLAVDGYAMRLRVQADGIVLDPTVDLDAVDVLDLHADRFDFCALTVKGPQVGGTRYEAEREIDVHVGIEMMRRGGARIVKNRYSAWLGDDGWVVDVFAGRNRGLVIAECERGVPVTNLSIPSFCVTEVTDDRRFANESLAHTPFPAWQHQFARELADRGPTFSSGFGTNTLASPLA</sequence>
<dbReference type="AlphaFoldDB" id="A0A2A9EBQ5"/>
<gene>
    <name evidence="2" type="ORF">ATL41_0784</name>
</gene>
<comment type="caution">
    <text evidence="2">The sequence shown here is derived from an EMBL/GenBank/DDBJ whole genome shotgun (WGS) entry which is preliminary data.</text>
</comment>